<dbReference type="EC" id="3.1.-.-" evidence="1"/>
<dbReference type="InterPro" id="IPR029052">
    <property type="entry name" value="Metallo-depent_PP-like"/>
</dbReference>
<evidence type="ECO:0000313" key="1">
    <source>
        <dbReference type="EMBL" id="MFC3227832.1"/>
    </source>
</evidence>
<evidence type="ECO:0000313" key="2">
    <source>
        <dbReference type="Proteomes" id="UP001595528"/>
    </source>
</evidence>
<dbReference type="SUPFAM" id="SSF56300">
    <property type="entry name" value="Metallo-dependent phosphatases"/>
    <property type="match status" value="1"/>
</dbReference>
<name>A0ABV7KZT2_9PROT</name>
<dbReference type="EMBL" id="JBHRTR010000025">
    <property type="protein sequence ID" value="MFC3227832.1"/>
    <property type="molecule type" value="Genomic_DNA"/>
</dbReference>
<dbReference type="RefSeq" id="WP_379900342.1">
    <property type="nucleotide sequence ID" value="NZ_JBHRTR010000025.1"/>
</dbReference>
<keyword evidence="1" id="KW-0378">Hydrolase</keyword>
<dbReference type="GO" id="GO:0016787">
    <property type="term" value="F:hydrolase activity"/>
    <property type="evidence" value="ECO:0007669"/>
    <property type="project" value="UniProtKB-KW"/>
</dbReference>
<sequence length="463" mass="49282">MRLVVLGDSCSGVPGGPHEARLRQLSDVALGHAGWADGCIYLGDHVDGYCDPDTLRAQWRHFLEHELAPLAGGFAPILHVPSNHTVYDQASAAIYRQLMLEGEIPGLVLRRGLNHAVTLGDGGAVLLGTADPENRGKARIDLDFLAEALQALAGRRPLLVCGHHPMLPVNGYRRFPMWRVAPDAAEQALAMMRKAGVAAYLCSHVIAFDLQVADGLLQICTGGAGTLYGPGGAMPGVVEDAHLVLLELRDGAFAIRKLDLQGRLDEWLDWPVPPGRSLLQDETLTAAPREIAAPEGWRQGPDTAHWLTWRIAGSRPAPGESLPLVYAWREDEAAAILRIDIGGEGRPVLRLIPLPCEGAQTWVAPFAVPPGFEIEIAVHTGGGPGGILARLADGPWQSMAGGGARGAERMDWPPLWCAGRDPEISPVRLPSAPPAAALQVTFSVNAVQPVPAFPFAAAGALPR</sequence>
<accession>A0ABV7KZT2</accession>
<keyword evidence="2" id="KW-1185">Reference proteome</keyword>
<dbReference type="Proteomes" id="UP001595528">
    <property type="component" value="Unassembled WGS sequence"/>
</dbReference>
<gene>
    <name evidence="1" type="ORF">ACFOGJ_11355</name>
</gene>
<reference evidence="2" key="1">
    <citation type="journal article" date="2019" name="Int. J. Syst. Evol. Microbiol.">
        <title>The Global Catalogue of Microorganisms (GCM) 10K type strain sequencing project: providing services to taxonomists for standard genome sequencing and annotation.</title>
        <authorList>
            <consortium name="The Broad Institute Genomics Platform"/>
            <consortium name="The Broad Institute Genome Sequencing Center for Infectious Disease"/>
            <person name="Wu L."/>
            <person name="Ma J."/>
        </authorList>
    </citation>
    <scope>NUCLEOTIDE SEQUENCE [LARGE SCALE GENOMIC DNA]</scope>
    <source>
        <strain evidence="2">KCTC 42964</strain>
    </source>
</reference>
<protein>
    <submittedName>
        <fullName evidence="1">Metallophosphoesterase family protein</fullName>
        <ecNumber evidence="1">3.1.-.-</ecNumber>
    </submittedName>
</protein>
<organism evidence="1 2">
    <name type="scientific">Marinibaculum pumilum</name>
    <dbReference type="NCBI Taxonomy" id="1766165"/>
    <lineage>
        <taxon>Bacteria</taxon>
        <taxon>Pseudomonadati</taxon>
        <taxon>Pseudomonadota</taxon>
        <taxon>Alphaproteobacteria</taxon>
        <taxon>Rhodospirillales</taxon>
        <taxon>Rhodospirillaceae</taxon>
        <taxon>Marinibaculum</taxon>
    </lineage>
</organism>
<proteinExistence type="predicted"/>
<dbReference type="Gene3D" id="3.60.21.10">
    <property type="match status" value="1"/>
</dbReference>
<comment type="caution">
    <text evidence="1">The sequence shown here is derived from an EMBL/GenBank/DDBJ whole genome shotgun (WGS) entry which is preliminary data.</text>
</comment>